<dbReference type="GO" id="GO:0006334">
    <property type="term" value="P:nucleosome assembly"/>
    <property type="evidence" value="ECO:0007669"/>
    <property type="project" value="TreeGrafter"/>
</dbReference>
<feature type="coiled-coil region" evidence="3">
    <location>
        <begin position="311"/>
        <end position="350"/>
    </location>
</feature>
<dbReference type="InterPro" id="IPR013256">
    <property type="entry name" value="Chromatin_SPT2"/>
</dbReference>
<evidence type="ECO:0000256" key="3">
    <source>
        <dbReference type="SAM" id="Coils"/>
    </source>
</evidence>
<protein>
    <recommendedName>
        <fullName evidence="7">SPT2 chromatin protein</fullName>
    </recommendedName>
</protein>
<feature type="region of interest" description="Disordered" evidence="4">
    <location>
        <begin position="177"/>
        <end position="309"/>
    </location>
</feature>
<dbReference type="OrthoDB" id="5430658at2759"/>
<dbReference type="PANTHER" id="PTHR22691:SF8">
    <property type="entry name" value="PROTEIN SPT2 HOMOLOG"/>
    <property type="match status" value="1"/>
</dbReference>
<dbReference type="GO" id="GO:0006360">
    <property type="term" value="P:transcription by RNA polymerase I"/>
    <property type="evidence" value="ECO:0007669"/>
    <property type="project" value="TreeGrafter"/>
</dbReference>
<dbReference type="PANTHER" id="PTHR22691">
    <property type="entry name" value="YEAST SPT2-RELATED"/>
    <property type="match status" value="1"/>
</dbReference>
<comment type="similarity">
    <text evidence="1">Belongs to the SPT2 family.</text>
</comment>
<dbReference type="SMART" id="SM00784">
    <property type="entry name" value="SPT2"/>
    <property type="match status" value="1"/>
</dbReference>
<dbReference type="AlphaFoldDB" id="A0A507QSJ6"/>
<dbReference type="GO" id="GO:0005730">
    <property type="term" value="C:nucleolus"/>
    <property type="evidence" value="ECO:0007669"/>
    <property type="project" value="TreeGrafter"/>
</dbReference>
<keyword evidence="2 3" id="KW-0175">Coiled coil</keyword>
<evidence type="ECO:0000256" key="4">
    <source>
        <dbReference type="SAM" id="MobiDB-lite"/>
    </source>
</evidence>
<feature type="compositionally biased region" description="Polar residues" evidence="4">
    <location>
        <begin position="96"/>
        <end position="108"/>
    </location>
</feature>
<evidence type="ECO:0008006" key="7">
    <source>
        <dbReference type="Google" id="ProtNLM"/>
    </source>
</evidence>
<evidence type="ECO:0000313" key="5">
    <source>
        <dbReference type="EMBL" id="TQB69987.1"/>
    </source>
</evidence>
<dbReference type="EMBL" id="VIFY01000127">
    <property type="protein sequence ID" value="TQB69987.1"/>
    <property type="molecule type" value="Genomic_DNA"/>
</dbReference>
<dbReference type="GO" id="GO:0042393">
    <property type="term" value="F:histone binding"/>
    <property type="evidence" value="ECO:0007669"/>
    <property type="project" value="TreeGrafter"/>
</dbReference>
<evidence type="ECO:0000313" key="6">
    <source>
        <dbReference type="Proteomes" id="UP000319663"/>
    </source>
</evidence>
<feature type="region of interest" description="Disordered" evidence="4">
    <location>
        <begin position="32"/>
        <end position="152"/>
    </location>
</feature>
<organism evidence="5 6">
    <name type="scientific">Monascus purpureus</name>
    <name type="common">Red mold</name>
    <name type="synonym">Monascus anka</name>
    <dbReference type="NCBI Taxonomy" id="5098"/>
    <lineage>
        <taxon>Eukaryota</taxon>
        <taxon>Fungi</taxon>
        <taxon>Dikarya</taxon>
        <taxon>Ascomycota</taxon>
        <taxon>Pezizomycotina</taxon>
        <taxon>Eurotiomycetes</taxon>
        <taxon>Eurotiomycetidae</taxon>
        <taxon>Eurotiales</taxon>
        <taxon>Aspergillaceae</taxon>
        <taxon>Monascus</taxon>
    </lineage>
</organism>
<sequence>MSVCIASLAFLISRPLTDFQFLDSVLTSIETGKPSPIPPPTPAIRQPSVSITSASKASSEIRNTNLRPRVVSLEGGNTSAGTKRKAEEQLRRPSKPGSQPTGSANSKPTAVAPKSRTVATTAGLKQATKPTSDNVTSTASKMAPSRAPPKGSYADLMKKAKELQQKAPMTVGMFKHQAAPKEKLSKTERKRRALETQVKEKGSKLVGRGSAISRAGVEGKAGIVSPGKGRTPDETSYKGTARSSQPPPQPEYRGTAGLPSKRGLDSMRGQYRYGRRSRMDEYLGTDEEDEGDYADDYDDYYSDDSDMEAGLEDVEQEEQEALKVARREDEEEYRVELAAKKAKMERQKKLAALATRRR</sequence>
<dbReference type="Proteomes" id="UP000319663">
    <property type="component" value="Unassembled WGS sequence"/>
</dbReference>
<reference evidence="5 6" key="1">
    <citation type="submission" date="2019-06" db="EMBL/GenBank/DDBJ databases">
        <title>Wine fermentation using esterase from Monascus purpureus.</title>
        <authorList>
            <person name="Geng C."/>
            <person name="Zhang Y."/>
        </authorList>
    </citation>
    <scope>NUCLEOTIDE SEQUENCE [LARGE SCALE GENOMIC DNA]</scope>
    <source>
        <strain evidence="5">HQ1</strain>
    </source>
</reference>
<dbReference type="GO" id="GO:0003677">
    <property type="term" value="F:DNA binding"/>
    <property type="evidence" value="ECO:0007669"/>
    <property type="project" value="TreeGrafter"/>
</dbReference>
<keyword evidence="6" id="KW-1185">Reference proteome</keyword>
<evidence type="ECO:0000256" key="2">
    <source>
        <dbReference type="ARBA" id="ARBA00023054"/>
    </source>
</evidence>
<accession>A0A507QSJ6</accession>
<feature type="compositionally biased region" description="Acidic residues" evidence="4">
    <location>
        <begin position="283"/>
        <end position="309"/>
    </location>
</feature>
<name>A0A507QSJ6_MONPU</name>
<dbReference type="Pfam" id="PF08243">
    <property type="entry name" value="SPT2"/>
    <property type="match status" value="1"/>
</dbReference>
<feature type="compositionally biased region" description="Basic and acidic residues" evidence="4">
    <location>
        <begin position="179"/>
        <end position="203"/>
    </location>
</feature>
<comment type="caution">
    <text evidence="5">The sequence shown here is derived from an EMBL/GenBank/DDBJ whole genome shotgun (WGS) entry which is preliminary data.</text>
</comment>
<proteinExistence type="inferred from homology"/>
<feature type="compositionally biased region" description="Low complexity" evidence="4">
    <location>
        <begin position="43"/>
        <end position="58"/>
    </location>
</feature>
<dbReference type="STRING" id="5098.A0A507QSJ6"/>
<gene>
    <name evidence="5" type="ORF">MPDQ_001088</name>
</gene>
<evidence type="ECO:0000256" key="1">
    <source>
        <dbReference type="ARBA" id="ARBA00006461"/>
    </source>
</evidence>
<feature type="compositionally biased region" description="Polar residues" evidence="4">
    <location>
        <begin position="128"/>
        <end position="140"/>
    </location>
</feature>